<gene>
    <name evidence="12" type="ORF">OHK93_005614</name>
</gene>
<protein>
    <recommendedName>
        <fullName evidence="10 11">Glucose-methanol-choline oxidoreductase N-terminal domain-containing protein</fullName>
    </recommendedName>
</protein>
<evidence type="ECO:0000313" key="13">
    <source>
        <dbReference type="Proteomes" id="UP001161017"/>
    </source>
</evidence>
<comment type="cofactor">
    <cofactor evidence="1 7">
        <name>FAD</name>
        <dbReference type="ChEBI" id="CHEBI:57692"/>
    </cofactor>
</comment>
<reference evidence="12" key="1">
    <citation type="journal article" date="2023" name="Genome Biol. Evol.">
        <title>First Whole Genome Sequence and Flow Cytometry Genome Size Data for the Lichen-Forming Fungus Ramalina farinacea (Ascomycota).</title>
        <authorList>
            <person name="Llewellyn T."/>
            <person name="Mian S."/>
            <person name="Hill R."/>
            <person name="Leitch I.J."/>
            <person name="Gaya E."/>
        </authorList>
    </citation>
    <scope>NUCLEOTIDE SEQUENCE</scope>
    <source>
        <strain evidence="12">LIQ254RAFAR</strain>
    </source>
</reference>
<feature type="binding site" evidence="7">
    <location>
        <position position="93"/>
    </location>
    <ligand>
        <name>FAD</name>
        <dbReference type="ChEBI" id="CHEBI:57692"/>
    </ligand>
</feature>
<evidence type="ECO:0000256" key="7">
    <source>
        <dbReference type="PIRSR" id="PIRSR000137-2"/>
    </source>
</evidence>
<sequence length="624" mass="68065">MPSSDLEEFLSQKFTHLIVGGGTSGLVVATRLSEQPNLKVGILEAGVAAYDDPRINVPGRFGETLGSEHDWQFETTKQSGLNGRSLPFARGKVLGGSSALNFMTWNRGCKEDYDAWQKLGNEGWGWDGILPYFKRAENFNEPSEDHQTTNSSLYEKSFHGTGGPMHNTYSASYGASHQHWHKTLNSLGIKTNASHFSGSNVGCWTTITTVTPDTQERCYSATAYYRPAASRPNLTLLTEAIAQEILMDKEGADWVVKGVRFTHGGKDHVVKVSGEVVICGGSVSSPQLLELSGIGQPEVLKAANIDLTAMIFEVDASVSTPEDLRADPALADVADKQYVLEHAGPRTAVPSSVCYLPFSRVIPDDQLQEWAKTILSHSSKRSRLCDEIKVDRLTTDQNLGQIEYYFDTSNYNPYYASEPGKKYATMLMMLQYPFTKHSSPPGVHAHPPSPRAGQPTRTEDKPLIDPQYYQGPGGEIDFRSMVLCQTFADKICRTPPLSSIIKQRVFPPASEVDVDPDSHDFTQWVRDTTITDWHPMGTCAMGGTEGIKGGVVDARLKVYGVKGLRVADASIMPLQIAAHLQATCYAIGEKCAEMVKEDWVAGEGKVNGASNGVNGHGANGVAAH</sequence>
<evidence type="ECO:0000256" key="3">
    <source>
        <dbReference type="ARBA" id="ARBA00022630"/>
    </source>
</evidence>
<feature type="binding site" evidence="7">
    <location>
        <begin position="533"/>
        <end position="534"/>
    </location>
    <ligand>
        <name>FAD</name>
        <dbReference type="ChEBI" id="CHEBI:57692"/>
    </ligand>
</feature>
<evidence type="ECO:0000256" key="1">
    <source>
        <dbReference type="ARBA" id="ARBA00001974"/>
    </source>
</evidence>
<evidence type="ECO:0000259" key="10">
    <source>
        <dbReference type="PROSITE" id="PS00623"/>
    </source>
</evidence>
<dbReference type="Gene3D" id="3.50.50.60">
    <property type="entry name" value="FAD/NAD(P)-binding domain"/>
    <property type="match status" value="1"/>
</dbReference>
<dbReference type="SUPFAM" id="SSF54373">
    <property type="entry name" value="FAD-linked reductases, C-terminal domain"/>
    <property type="match status" value="1"/>
</dbReference>
<keyword evidence="4 7" id="KW-0274">FAD</keyword>
<feature type="domain" description="Glucose-methanol-choline oxidoreductase N-terminal" evidence="11">
    <location>
        <begin position="281"/>
        <end position="295"/>
    </location>
</feature>
<dbReference type="InterPro" id="IPR007867">
    <property type="entry name" value="GMC_OxRtase_C"/>
</dbReference>
<feature type="domain" description="Glucose-methanol-choline oxidoreductase N-terminal" evidence="10">
    <location>
        <begin position="91"/>
        <end position="114"/>
    </location>
</feature>
<comment type="caution">
    <text evidence="12">The sequence shown here is derived from an EMBL/GenBank/DDBJ whole genome shotgun (WGS) entry which is preliminary data.</text>
</comment>
<dbReference type="Proteomes" id="UP001161017">
    <property type="component" value="Unassembled WGS sequence"/>
</dbReference>
<evidence type="ECO:0000256" key="9">
    <source>
        <dbReference type="SAM" id="MobiDB-lite"/>
    </source>
</evidence>
<keyword evidence="13" id="KW-1185">Reference proteome</keyword>
<feature type="binding site" evidence="7">
    <location>
        <begin position="23"/>
        <end position="24"/>
    </location>
    <ligand>
        <name>FAD</name>
        <dbReference type="ChEBI" id="CHEBI:57692"/>
    </ligand>
</feature>
<dbReference type="PROSITE" id="PS00623">
    <property type="entry name" value="GMC_OXRED_1"/>
    <property type="match status" value="1"/>
</dbReference>
<dbReference type="Gene3D" id="3.30.560.10">
    <property type="entry name" value="Glucose Oxidase, domain 3"/>
    <property type="match status" value="1"/>
</dbReference>
<dbReference type="SUPFAM" id="SSF51905">
    <property type="entry name" value="FAD/NAD(P)-binding domain"/>
    <property type="match status" value="1"/>
</dbReference>
<evidence type="ECO:0000256" key="4">
    <source>
        <dbReference type="ARBA" id="ARBA00022827"/>
    </source>
</evidence>
<evidence type="ECO:0000313" key="12">
    <source>
        <dbReference type="EMBL" id="MDI1486386.1"/>
    </source>
</evidence>
<keyword evidence="3 8" id="KW-0285">Flavoprotein</keyword>
<dbReference type="AlphaFoldDB" id="A0AA43QK45"/>
<feature type="active site" description="Proton acceptor" evidence="6">
    <location>
        <position position="579"/>
    </location>
</feature>
<dbReference type="GO" id="GO:0050660">
    <property type="term" value="F:flavin adenine dinucleotide binding"/>
    <property type="evidence" value="ECO:0007669"/>
    <property type="project" value="InterPro"/>
</dbReference>
<accession>A0AA43QK45</accession>
<dbReference type="Pfam" id="PF05199">
    <property type="entry name" value="GMC_oxred_C"/>
    <property type="match status" value="1"/>
</dbReference>
<dbReference type="PROSITE" id="PS00624">
    <property type="entry name" value="GMC_OXRED_2"/>
    <property type="match status" value="1"/>
</dbReference>
<dbReference type="PANTHER" id="PTHR11552:SF201">
    <property type="entry name" value="GLUCOSE-METHANOL-CHOLINE OXIDOREDUCTASE N-TERMINAL DOMAIN-CONTAINING PROTEIN"/>
    <property type="match status" value="1"/>
</dbReference>
<organism evidence="12 13">
    <name type="scientific">Ramalina farinacea</name>
    <dbReference type="NCBI Taxonomy" id="258253"/>
    <lineage>
        <taxon>Eukaryota</taxon>
        <taxon>Fungi</taxon>
        <taxon>Dikarya</taxon>
        <taxon>Ascomycota</taxon>
        <taxon>Pezizomycotina</taxon>
        <taxon>Lecanoromycetes</taxon>
        <taxon>OSLEUM clade</taxon>
        <taxon>Lecanoromycetidae</taxon>
        <taxon>Lecanorales</taxon>
        <taxon>Lecanorineae</taxon>
        <taxon>Ramalinaceae</taxon>
        <taxon>Ramalina</taxon>
    </lineage>
</organism>
<name>A0AA43QK45_9LECA</name>
<evidence type="ECO:0000256" key="5">
    <source>
        <dbReference type="ARBA" id="ARBA00023002"/>
    </source>
</evidence>
<evidence type="ECO:0000256" key="6">
    <source>
        <dbReference type="PIRSR" id="PIRSR000137-1"/>
    </source>
</evidence>
<dbReference type="InterPro" id="IPR012132">
    <property type="entry name" value="GMC_OxRdtase"/>
</dbReference>
<feature type="region of interest" description="Disordered" evidence="9">
    <location>
        <begin position="438"/>
        <end position="461"/>
    </location>
</feature>
<evidence type="ECO:0000256" key="2">
    <source>
        <dbReference type="ARBA" id="ARBA00010790"/>
    </source>
</evidence>
<comment type="similarity">
    <text evidence="2 8">Belongs to the GMC oxidoreductase family.</text>
</comment>
<evidence type="ECO:0000259" key="11">
    <source>
        <dbReference type="PROSITE" id="PS00624"/>
    </source>
</evidence>
<evidence type="ECO:0000256" key="8">
    <source>
        <dbReference type="RuleBase" id="RU003968"/>
    </source>
</evidence>
<dbReference type="Pfam" id="PF00732">
    <property type="entry name" value="GMC_oxred_N"/>
    <property type="match status" value="1"/>
</dbReference>
<dbReference type="InterPro" id="IPR000172">
    <property type="entry name" value="GMC_OxRdtase_N"/>
</dbReference>
<proteinExistence type="inferred from homology"/>
<keyword evidence="5" id="KW-0560">Oxidoreductase</keyword>
<dbReference type="PANTHER" id="PTHR11552">
    <property type="entry name" value="GLUCOSE-METHANOL-CHOLINE GMC OXIDOREDUCTASE"/>
    <property type="match status" value="1"/>
</dbReference>
<dbReference type="GO" id="GO:0016614">
    <property type="term" value="F:oxidoreductase activity, acting on CH-OH group of donors"/>
    <property type="evidence" value="ECO:0007669"/>
    <property type="project" value="InterPro"/>
</dbReference>
<feature type="active site" description="Proton donor" evidence="6">
    <location>
        <position position="534"/>
    </location>
</feature>
<dbReference type="PIRSF" id="PIRSF000137">
    <property type="entry name" value="Alcohol_oxidase"/>
    <property type="match status" value="1"/>
</dbReference>
<dbReference type="InterPro" id="IPR036188">
    <property type="entry name" value="FAD/NAD-bd_sf"/>
</dbReference>
<dbReference type="EMBL" id="JAPUFD010000003">
    <property type="protein sequence ID" value="MDI1486386.1"/>
    <property type="molecule type" value="Genomic_DNA"/>
</dbReference>